<proteinExistence type="predicted"/>
<evidence type="ECO:0000313" key="3">
    <source>
        <dbReference type="Proteomes" id="UP000005289"/>
    </source>
</evidence>
<dbReference type="AlphaFoldDB" id="W0DTA9"/>
<sequence length="257" mass="27986">MFPRLIFTAALSLLAWVHGAASADAVLRFVDSEGAHSQMLVKAPYARMDIVNGGSGSTGYMLFYTGDRSLYVVDDGSGTYMPLNEDVIDAQKRALDQMIDDMRSQIRELPPEARAEMEHQFGIGVEAGPVEVSTRPTGREQDQQGLRCEEKEILVAGQVQHVACVADAETLGLSAVDFETINALMERLFDLSKRALDAGGPIATAMGSNVIPRLDGVPLSVRDVRDGVTTRLVGISTDPISPELFRIPASYREREPF</sequence>
<feature type="signal peptide" evidence="1">
    <location>
        <begin position="1"/>
        <end position="23"/>
    </location>
</feature>
<dbReference type="STRING" id="713585.THITH_12275"/>
<evidence type="ECO:0000313" key="2">
    <source>
        <dbReference type="EMBL" id="AHF00199.1"/>
    </source>
</evidence>
<dbReference type="Proteomes" id="UP000005289">
    <property type="component" value="Chromosome"/>
</dbReference>
<keyword evidence="3" id="KW-1185">Reference proteome</keyword>
<evidence type="ECO:0008006" key="4">
    <source>
        <dbReference type="Google" id="ProtNLM"/>
    </source>
</evidence>
<dbReference type="EMBL" id="CP007029">
    <property type="protein sequence ID" value="AHF00199.1"/>
    <property type="molecule type" value="Genomic_DNA"/>
</dbReference>
<organism evidence="2 3">
    <name type="scientific">Thioalkalivibrio paradoxus ARh 1</name>
    <dbReference type="NCBI Taxonomy" id="713585"/>
    <lineage>
        <taxon>Bacteria</taxon>
        <taxon>Pseudomonadati</taxon>
        <taxon>Pseudomonadota</taxon>
        <taxon>Gammaproteobacteria</taxon>
        <taxon>Chromatiales</taxon>
        <taxon>Ectothiorhodospiraceae</taxon>
        <taxon>Thioalkalivibrio</taxon>
    </lineage>
</organism>
<dbReference type="KEGG" id="tti:THITH_12275"/>
<dbReference type="RefSeq" id="WP_006748353.1">
    <property type="nucleotide sequence ID" value="NZ_CP007029.1"/>
</dbReference>
<accession>W0DTA9</accession>
<dbReference type="OrthoDB" id="5781477at2"/>
<feature type="chain" id="PRO_5004787012" description="DUF4412 domain-containing protein" evidence="1">
    <location>
        <begin position="24"/>
        <end position="257"/>
    </location>
</feature>
<protein>
    <recommendedName>
        <fullName evidence="4">DUF4412 domain-containing protein</fullName>
    </recommendedName>
</protein>
<reference evidence="2 3" key="1">
    <citation type="submission" date="2013-12" db="EMBL/GenBank/DDBJ databases">
        <authorList>
            <consortium name="DOE Joint Genome Institute"/>
            <person name="Muyzer G."/>
            <person name="Huntemann M."/>
            <person name="Han J."/>
            <person name="Chen A."/>
            <person name="Kyrpides N."/>
            <person name="Mavromatis K."/>
            <person name="Markowitz V."/>
            <person name="Palaniappan K."/>
            <person name="Ivanova N."/>
            <person name="Schaumberg A."/>
            <person name="Pati A."/>
            <person name="Liolios K."/>
            <person name="Nordberg H.P."/>
            <person name="Cantor M.N."/>
            <person name="Hua S.X."/>
            <person name="Woyke T."/>
        </authorList>
    </citation>
    <scope>NUCLEOTIDE SEQUENCE [LARGE SCALE GENOMIC DNA]</scope>
    <source>
        <strain evidence="2 3">ARh 1</strain>
    </source>
</reference>
<keyword evidence="1" id="KW-0732">Signal</keyword>
<gene>
    <name evidence="2" type="ORF">THITH_12275</name>
</gene>
<name>W0DTA9_9GAMM</name>
<evidence type="ECO:0000256" key="1">
    <source>
        <dbReference type="SAM" id="SignalP"/>
    </source>
</evidence>
<dbReference type="HOGENOM" id="CLU_1081575_0_0_6"/>